<proteinExistence type="predicted"/>
<evidence type="ECO:0000313" key="1">
    <source>
        <dbReference type="EMBL" id="KAJ8009957.1"/>
    </source>
</evidence>
<comment type="caution">
    <text evidence="1">The sequence shown here is derived from an EMBL/GenBank/DDBJ whole genome shotgun (WGS) entry which is preliminary data.</text>
</comment>
<sequence length="123" mass="14146">MVRKMGRREGEERARGSQAPRCQFWAYIPPHRAYHQRHLHPRILIAAFAPSFHSFLRSNEPTSLCPSQQVRAQKGSKKAVTKTAGKGGKKRRKSRKESYAIYVYKVLKQVHPTPASPPRPWES</sequence>
<accession>A0ACC2H2H6</accession>
<evidence type="ECO:0000313" key="2">
    <source>
        <dbReference type="Proteomes" id="UP001157502"/>
    </source>
</evidence>
<dbReference type="EMBL" id="CM055733">
    <property type="protein sequence ID" value="KAJ8009957.1"/>
    <property type="molecule type" value="Genomic_DNA"/>
</dbReference>
<protein>
    <submittedName>
        <fullName evidence="1">Uncharacterized protein</fullName>
    </submittedName>
</protein>
<keyword evidence="2" id="KW-1185">Reference proteome</keyword>
<name>A0ACC2H2H6_DALPE</name>
<organism evidence="1 2">
    <name type="scientific">Dallia pectoralis</name>
    <name type="common">Alaska blackfish</name>
    <dbReference type="NCBI Taxonomy" id="75939"/>
    <lineage>
        <taxon>Eukaryota</taxon>
        <taxon>Metazoa</taxon>
        <taxon>Chordata</taxon>
        <taxon>Craniata</taxon>
        <taxon>Vertebrata</taxon>
        <taxon>Euteleostomi</taxon>
        <taxon>Actinopterygii</taxon>
        <taxon>Neopterygii</taxon>
        <taxon>Teleostei</taxon>
        <taxon>Protacanthopterygii</taxon>
        <taxon>Esociformes</taxon>
        <taxon>Umbridae</taxon>
        <taxon>Dallia</taxon>
    </lineage>
</organism>
<gene>
    <name evidence="1" type="ORF">DPEC_G00069570</name>
</gene>
<dbReference type="Proteomes" id="UP001157502">
    <property type="component" value="Chromosome 6"/>
</dbReference>
<reference evidence="1" key="1">
    <citation type="submission" date="2021-05" db="EMBL/GenBank/DDBJ databases">
        <authorList>
            <person name="Pan Q."/>
            <person name="Jouanno E."/>
            <person name="Zahm M."/>
            <person name="Klopp C."/>
            <person name="Cabau C."/>
            <person name="Louis A."/>
            <person name="Berthelot C."/>
            <person name="Parey E."/>
            <person name="Roest Crollius H."/>
            <person name="Montfort J."/>
            <person name="Robinson-Rechavi M."/>
            <person name="Bouchez O."/>
            <person name="Lampietro C."/>
            <person name="Lopez Roques C."/>
            <person name="Donnadieu C."/>
            <person name="Postlethwait J."/>
            <person name="Bobe J."/>
            <person name="Dillon D."/>
            <person name="Chandos A."/>
            <person name="von Hippel F."/>
            <person name="Guiguen Y."/>
        </authorList>
    </citation>
    <scope>NUCLEOTIDE SEQUENCE</scope>
    <source>
        <strain evidence="1">YG-Jan2019</strain>
    </source>
</reference>